<dbReference type="InterPro" id="IPR001680">
    <property type="entry name" value="WD40_rpt"/>
</dbReference>
<dbReference type="SUPFAM" id="SSF81383">
    <property type="entry name" value="F-box domain"/>
    <property type="match status" value="1"/>
</dbReference>
<keyword evidence="3" id="KW-1185">Reference proteome</keyword>
<reference evidence="2 3" key="1">
    <citation type="journal article" date="2008" name="PLoS Genet.">
        <title>Genomic islands in the pathogenic filamentous fungus Aspergillus fumigatus.</title>
        <authorList>
            <person name="Fedorova N.D."/>
            <person name="Khaldi N."/>
            <person name="Joardar V.S."/>
            <person name="Maiti R."/>
            <person name="Amedeo P."/>
            <person name="Anderson M.J."/>
            <person name="Crabtree J."/>
            <person name="Silva J.C."/>
            <person name="Badger J.H."/>
            <person name="Albarraq A."/>
            <person name="Angiuoli S."/>
            <person name="Bussey H."/>
            <person name="Bowyer P."/>
            <person name="Cotty P.J."/>
            <person name="Dyer P.S."/>
            <person name="Egan A."/>
            <person name="Galens K."/>
            <person name="Fraser-Liggett C.M."/>
            <person name="Haas B.J."/>
            <person name="Inman J.M."/>
            <person name="Kent R."/>
            <person name="Lemieux S."/>
            <person name="Malavazi I."/>
            <person name="Orvis J."/>
            <person name="Roemer T."/>
            <person name="Ronning C.M."/>
            <person name="Sundaram J.P."/>
            <person name="Sutton G."/>
            <person name="Turner G."/>
            <person name="Venter J.C."/>
            <person name="White O.R."/>
            <person name="Whitty B.R."/>
            <person name="Youngman P."/>
            <person name="Wolfe K.H."/>
            <person name="Goldman G.H."/>
            <person name="Wortman J.R."/>
            <person name="Jiang B."/>
            <person name="Denning D.W."/>
            <person name="Nierman W.C."/>
        </authorList>
    </citation>
    <scope>NUCLEOTIDE SEQUENCE [LARGE SCALE GENOMIC DNA]</scope>
    <source>
        <strain evidence="3">ATCC 1007 / CBS 513.65 / DSM 816 / NCTC 3887 / NRRL 1</strain>
    </source>
</reference>
<dbReference type="PROSITE" id="PS50082">
    <property type="entry name" value="WD_REPEATS_2"/>
    <property type="match status" value="1"/>
</dbReference>
<dbReference type="eggNOG" id="ENOG502S63K">
    <property type="taxonomic scope" value="Eukaryota"/>
</dbReference>
<dbReference type="Proteomes" id="UP000006701">
    <property type="component" value="Unassembled WGS sequence"/>
</dbReference>
<proteinExistence type="predicted"/>
<evidence type="ECO:0000313" key="2">
    <source>
        <dbReference type="EMBL" id="EAW07975.1"/>
    </source>
</evidence>
<dbReference type="PROSITE" id="PS50294">
    <property type="entry name" value="WD_REPEATS_REGION"/>
    <property type="match status" value="1"/>
</dbReference>
<organism evidence="2 3">
    <name type="scientific">Aspergillus clavatus (strain ATCC 1007 / CBS 513.65 / DSM 816 / NCTC 3887 / NRRL 1 / QM 1276 / 107)</name>
    <dbReference type="NCBI Taxonomy" id="344612"/>
    <lineage>
        <taxon>Eukaryota</taxon>
        <taxon>Fungi</taxon>
        <taxon>Dikarya</taxon>
        <taxon>Ascomycota</taxon>
        <taxon>Pezizomycotina</taxon>
        <taxon>Eurotiomycetes</taxon>
        <taxon>Eurotiomycetidae</taxon>
        <taxon>Eurotiales</taxon>
        <taxon>Aspergillaceae</taxon>
        <taxon>Aspergillus</taxon>
        <taxon>Aspergillus subgen. Fumigati</taxon>
    </lineage>
</organism>
<keyword evidence="1" id="KW-0853">WD repeat</keyword>
<evidence type="ECO:0000313" key="3">
    <source>
        <dbReference type="Proteomes" id="UP000006701"/>
    </source>
</evidence>
<dbReference type="Gene3D" id="1.20.1280.50">
    <property type="match status" value="1"/>
</dbReference>
<name>A1CQQ4_ASPCL</name>
<dbReference type="GeneID" id="4700940"/>
<dbReference type="InterPro" id="IPR036047">
    <property type="entry name" value="F-box-like_dom_sf"/>
</dbReference>
<dbReference type="Gene3D" id="2.130.10.10">
    <property type="entry name" value="YVTN repeat-like/Quinoprotein amine dehydrogenase"/>
    <property type="match status" value="1"/>
</dbReference>
<dbReference type="RefSeq" id="XP_001269401.1">
    <property type="nucleotide sequence ID" value="XM_001269400.1"/>
</dbReference>
<gene>
    <name evidence="2" type="ORF">ACLA_026970</name>
</gene>
<evidence type="ECO:0000256" key="1">
    <source>
        <dbReference type="PROSITE-ProRule" id="PRU00221"/>
    </source>
</evidence>
<sequence>MLKRRFDEESLDFPQPKRTHIILSSDTVSFIVPKSLTSFFRVSRRFHALAGDSELWKRKYYSRWVGPRARRIANVRRIKALASKAEYSPQVSKWLGHAHLADEGRMTNWKKQYRLRHNWSKGTCRVTEVEFPQPVRPPLLAEFCAGFIFTVDAEFGIRCRLASNPSSCVAGLPLSDSGSKTSMNPTALAVTCSVLQNMVQIAVGFENGDFSVYDMDITTSRLKLRLSHAGSADGGIIAMASSIPYVLMVSQQKVLSLYEIGSSAELANPGKLDGPNSSTMESAAGVHLVVSLKADSILSPISLSIRVAGLGIIASIVYSFLHIGCGWSLGIQELHFNENGQQVRSRLATTVDSQYGAILLPKRGHGPAPFTESMGDELYERSAEPSISHHEPPTSISYSHPYLLTSHADNTLTVYLVVSTGARLYVHGGQRLWGHTSSVSAVQVSDRGKAISVSSHGGEIRVWELETLIMSIGSSRALLAENSIQISPENKPWRKHRRFSPSKNIPSCGLDQSRVSSAEMSQGLGRMRGCIGFDDERVLLLWEKDVGTQLLELYDFT</sequence>
<dbReference type="STRING" id="344612.A1CQQ4"/>
<dbReference type="InterPro" id="IPR015943">
    <property type="entry name" value="WD40/YVTN_repeat-like_dom_sf"/>
</dbReference>
<dbReference type="OrthoDB" id="3219396at2759"/>
<accession>A1CQQ4</accession>
<dbReference type="HOGENOM" id="CLU_024462_1_0_1"/>
<protein>
    <submittedName>
        <fullName evidence="2">WD domain protein</fullName>
    </submittedName>
</protein>
<dbReference type="VEuPathDB" id="FungiDB:ACLA_026970"/>
<dbReference type="Pfam" id="PF25499">
    <property type="entry name" value="Beta-prop_pof12"/>
    <property type="match status" value="1"/>
</dbReference>
<dbReference type="InterPro" id="IPR036322">
    <property type="entry name" value="WD40_repeat_dom_sf"/>
</dbReference>
<dbReference type="AlphaFoldDB" id="A1CQQ4"/>
<dbReference type="KEGG" id="act:ACLA_026970"/>
<feature type="repeat" description="WD" evidence="1">
    <location>
        <begin position="432"/>
        <end position="467"/>
    </location>
</feature>
<dbReference type="SUPFAM" id="SSF50978">
    <property type="entry name" value="WD40 repeat-like"/>
    <property type="match status" value="1"/>
</dbReference>
<dbReference type="OMA" id="RHNWSRG"/>
<dbReference type="EMBL" id="DS027059">
    <property type="protein sequence ID" value="EAW07975.1"/>
    <property type="molecule type" value="Genomic_DNA"/>
</dbReference>